<dbReference type="Proteomes" id="UP000051984">
    <property type="component" value="Unassembled WGS sequence"/>
</dbReference>
<evidence type="ECO:0000313" key="2">
    <source>
        <dbReference type="EMBL" id="KRK13004.1"/>
    </source>
</evidence>
<feature type="compositionally biased region" description="Basic and acidic residues" evidence="1">
    <location>
        <begin position="53"/>
        <end position="65"/>
    </location>
</feature>
<reference evidence="2 3" key="1">
    <citation type="journal article" date="2015" name="Genome Announc.">
        <title>Expanding the biotechnology potential of lactobacilli through comparative genomics of 213 strains and associated genera.</title>
        <authorList>
            <person name="Sun Z."/>
            <person name="Harris H.M."/>
            <person name="McCann A."/>
            <person name="Guo C."/>
            <person name="Argimon S."/>
            <person name="Zhang W."/>
            <person name="Yang X."/>
            <person name="Jeffery I.B."/>
            <person name="Cooney J.C."/>
            <person name="Kagawa T.F."/>
            <person name="Liu W."/>
            <person name="Song Y."/>
            <person name="Salvetti E."/>
            <person name="Wrobel A."/>
            <person name="Rasinkangas P."/>
            <person name="Parkhill J."/>
            <person name="Rea M.C."/>
            <person name="O'Sullivan O."/>
            <person name="Ritari J."/>
            <person name="Douillard F.P."/>
            <person name="Paul Ross R."/>
            <person name="Yang R."/>
            <person name="Briner A.E."/>
            <person name="Felis G.E."/>
            <person name="de Vos W.M."/>
            <person name="Barrangou R."/>
            <person name="Klaenhammer T.R."/>
            <person name="Caufield P.W."/>
            <person name="Cui Y."/>
            <person name="Zhang H."/>
            <person name="O'Toole P.W."/>
        </authorList>
    </citation>
    <scope>NUCLEOTIDE SEQUENCE [LARGE SCALE GENOMIC DNA]</scope>
    <source>
        <strain evidence="2 3">DSM 20178</strain>
    </source>
</reference>
<evidence type="ECO:0000313" key="3">
    <source>
        <dbReference type="Proteomes" id="UP000051984"/>
    </source>
</evidence>
<dbReference type="AlphaFoldDB" id="A0A0R1EUD3"/>
<proteinExistence type="predicted"/>
<accession>A0A0R1EUD3</accession>
<evidence type="ECO:0000256" key="1">
    <source>
        <dbReference type="SAM" id="MobiDB-lite"/>
    </source>
</evidence>
<dbReference type="PATRIC" id="fig|1423816.3.peg.2240"/>
<name>A0A0R1EUD3_LACZE</name>
<sequence>MTMAKMINSKYGWTWPQFVKADADCDRYWQAQKAEKRSLIEATKKSPRVAPQGEKKTSEKIYIDF</sequence>
<dbReference type="EMBL" id="AZCT01000003">
    <property type="protein sequence ID" value="KRK13004.1"/>
    <property type="molecule type" value="Genomic_DNA"/>
</dbReference>
<comment type="caution">
    <text evidence="2">The sequence shown here is derived from an EMBL/GenBank/DDBJ whole genome shotgun (WGS) entry which is preliminary data.</text>
</comment>
<organism evidence="2 3">
    <name type="scientific">Lacticaseibacillus zeae DSM 20178 = KCTC 3804</name>
    <dbReference type="NCBI Taxonomy" id="1423816"/>
    <lineage>
        <taxon>Bacteria</taxon>
        <taxon>Bacillati</taxon>
        <taxon>Bacillota</taxon>
        <taxon>Bacilli</taxon>
        <taxon>Lactobacillales</taxon>
        <taxon>Lactobacillaceae</taxon>
        <taxon>Lacticaseibacillus</taxon>
    </lineage>
</organism>
<feature type="region of interest" description="Disordered" evidence="1">
    <location>
        <begin position="42"/>
        <end position="65"/>
    </location>
</feature>
<gene>
    <name evidence="2" type="ORF">FD51_GL002160</name>
</gene>
<protein>
    <submittedName>
        <fullName evidence="2">Uncharacterized protein</fullName>
    </submittedName>
</protein>